<evidence type="ECO:0000313" key="1">
    <source>
        <dbReference type="EMBL" id="SEN68253.1"/>
    </source>
</evidence>
<dbReference type="SUPFAM" id="SSF51412">
    <property type="entry name" value="Inosine monophosphate dehydrogenase (IMPDH)"/>
    <property type="match status" value="1"/>
</dbReference>
<organism evidence="1 2">
    <name type="scientific">Sphingomonas gellani</name>
    <dbReference type="NCBI Taxonomy" id="1166340"/>
    <lineage>
        <taxon>Bacteria</taxon>
        <taxon>Pseudomonadati</taxon>
        <taxon>Pseudomonadota</taxon>
        <taxon>Alphaproteobacteria</taxon>
        <taxon>Sphingomonadales</taxon>
        <taxon>Sphingomonadaceae</taxon>
        <taxon>Sphingomonas</taxon>
    </lineage>
</organism>
<reference evidence="2" key="1">
    <citation type="submission" date="2016-10" db="EMBL/GenBank/DDBJ databases">
        <authorList>
            <person name="Varghese N."/>
            <person name="Submissions S."/>
        </authorList>
    </citation>
    <scope>NUCLEOTIDE SEQUENCE [LARGE SCALE GENOMIC DNA]</scope>
    <source>
        <strain evidence="2">S6-262</strain>
    </source>
</reference>
<gene>
    <name evidence="1" type="ORF">SAMN05192583_3298</name>
</gene>
<dbReference type="OrthoDB" id="9814797at2"/>
<dbReference type="InterPro" id="IPR013785">
    <property type="entry name" value="Aldolase_TIM"/>
</dbReference>
<dbReference type="GO" id="GO:0043720">
    <property type="term" value="F:3-keto-5-aminohexanoate cleavage activity"/>
    <property type="evidence" value="ECO:0007669"/>
    <property type="project" value="InterPro"/>
</dbReference>
<evidence type="ECO:0000313" key="2">
    <source>
        <dbReference type="Proteomes" id="UP000199206"/>
    </source>
</evidence>
<proteinExistence type="predicted"/>
<dbReference type="Pfam" id="PF05853">
    <property type="entry name" value="BKACE"/>
    <property type="match status" value="2"/>
</dbReference>
<dbReference type="Proteomes" id="UP000199206">
    <property type="component" value="Unassembled WGS sequence"/>
</dbReference>
<keyword evidence="2" id="KW-1185">Reference proteome</keyword>
<dbReference type="InterPro" id="IPR008567">
    <property type="entry name" value="BKACE"/>
</dbReference>
<dbReference type="PANTHER" id="PTHR37418">
    <property type="entry name" value="3-KETO-5-AMINOHEXANOATE CLEAVAGE ENZYME-RELATED"/>
    <property type="match status" value="1"/>
</dbReference>
<dbReference type="PANTHER" id="PTHR37418:SF1">
    <property type="entry name" value="3-KETO-5-AMINOHEXANOATE CLEAVAGE PROTEIN"/>
    <property type="match status" value="1"/>
</dbReference>
<accession>A0A1H8IHS6</accession>
<dbReference type="STRING" id="1166340.SAMN05192583_3298"/>
<name>A0A1H8IHS6_9SPHN</name>
<dbReference type="Gene3D" id="3.20.20.70">
    <property type="entry name" value="Aldolase class I"/>
    <property type="match status" value="2"/>
</dbReference>
<dbReference type="RefSeq" id="WP_093666811.1">
    <property type="nucleotide sequence ID" value="NZ_FOCF01000010.1"/>
</dbReference>
<dbReference type="EMBL" id="FOCF01000010">
    <property type="protein sequence ID" value="SEN68253.1"/>
    <property type="molecule type" value="Genomic_DNA"/>
</dbReference>
<sequence length="248" mass="26444">MIVQACLNGARPADFHPDLPLTAAAMARQGAACIAAGAAELHIHPRNADGSESLEAVDETMLFVRQACPGIPVGVSTGEWIEGDAPRTLRRIEAWRDLPDYASVNLSEQGAADVMAALHRIGVGIEAGLSSTDDAERFVAVPGFSQCLRVLIEVEEQEMERARHIVDDVASVLVRAGCSLPILLHGFDATVWPLIDLADQRGWSTRVGFEDGKLLPDGKVATSNAMLVGEAVRNMRQPKIAMAGAITC</sequence>
<dbReference type="AlphaFoldDB" id="A0A1H8IHS6"/>
<protein>
    <submittedName>
        <fullName evidence="1">Uncharacterized conserved protein, DUF849 family</fullName>
    </submittedName>
</protein>